<dbReference type="Pfam" id="PF13041">
    <property type="entry name" value="PPR_2"/>
    <property type="match status" value="1"/>
</dbReference>
<feature type="region of interest" description="Disordered" evidence="4">
    <location>
        <begin position="1018"/>
        <end position="1042"/>
    </location>
</feature>
<accession>I0YQ03</accession>
<dbReference type="GeneID" id="17038448"/>
<dbReference type="InterPro" id="IPR011990">
    <property type="entry name" value="TPR-like_helical_dom_sf"/>
</dbReference>
<dbReference type="PROSITE" id="PS51375">
    <property type="entry name" value="PPR"/>
    <property type="match status" value="3"/>
</dbReference>
<feature type="region of interest" description="Disordered" evidence="4">
    <location>
        <begin position="722"/>
        <end position="793"/>
    </location>
</feature>
<protein>
    <submittedName>
        <fullName evidence="5">Uncharacterized protein</fullName>
    </submittedName>
</protein>
<feature type="region of interest" description="Disordered" evidence="4">
    <location>
        <begin position="127"/>
        <end position="177"/>
    </location>
</feature>
<evidence type="ECO:0000256" key="2">
    <source>
        <dbReference type="ARBA" id="ARBA00022737"/>
    </source>
</evidence>
<keyword evidence="2" id="KW-0677">Repeat</keyword>
<feature type="compositionally biased region" description="Gly residues" evidence="4">
    <location>
        <begin position="573"/>
        <end position="592"/>
    </location>
</feature>
<dbReference type="AlphaFoldDB" id="I0YQ03"/>
<keyword evidence="6" id="KW-1185">Reference proteome</keyword>
<dbReference type="eggNOG" id="KOG4197">
    <property type="taxonomic scope" value="Eukaryota"/>
</dbReference>
<feature type="compositionally biased region" description="Polar residues" evidence="4">
    <location>
        <begin position="759"/>
        <end position="789"/>
    </location>
</feature>
<feature type="compositionally biased region" description="Polar residues" evidence="4">
    <location>
        <begin position="159"/>
        <end position="177"/>
    </location>
</feature>
<dbReference type="PANTHER" id="PTHR47447:SF28">
    <property type="entry name" value="PENTACOTRIPEPTIDE-REPEAT REGION OF PRORP DOMAIN-CONTAINING PROTEIN"/>
    <property type="match status" value="1"/>
</dbReference>
<feature type="compositionally biased region" description="Low complexity" evidence="4">
    <location>
        <begin position="1032"/>
        <end position="1042"/>
    </location>
</feature>
<evidence type="ECO:0000256" key="3">
    <source>
        <dbReference type="PROSITE-ProRule" id="PRU00708"/>
    </source>
</evidence>
<proteinExistence type="inferred from homology"/>
<dbReference type="RefSeq" id="XP_005645016.1">
    <property type="nucleotide sequence ID" value="XM_005644959.1"/>
</dbReference>
<dbReference type="KEGG" id="csl:COCSUDRAFT_57621"/>
<evidence type="ECO:0000256" key="1">
    <source>
        <dbReference type="ARBA" id="ARBA00007626"/>
    </source>
</evidence>
<comment type="similarity">
    <text evidence="1">Belongs to the PPR family. P subfamily.</text>
</comment>
<evidence type="ECO:0000313" key="6">
    <source>
        <dbReference type="Proteomes" id="UP000007264"/>
    </source>
</evidence>
<feature type="region of interest" description="Disordered" evidence="4">
    <location>
        <begin position="811"/>
        <end position="856"/>
    </location>
</feature>
<feature type="region of interest" description="Disordered" evidence="4">
    <location>
        <begin position="528"/>
        <end position="556"/>
    </location>
</feature>
<comment type="caution">
    <text evidence="5">The sequence shown here is derived from an EMBL/GenBank/DDBJ whole genome shotgun (WGS) entry which is preliminary data.</text>
</comment>
<name>I0YQ03_COCSC</name>
<dbReference type="PANTHER" id="PTHR47447">
    <property type="entry name" value="OS03G0856100 PROTEIN"/>
    <property type="match status" value="1"/>
</dbReference>
<dbReference type="NCBIfam" id="TIGR00756">
    <property type="entry name" value="PPR"/>
    <property type="match status" value="3"/>
</dbReference>
<feature type="compositionally biased region" description="Basic and acidic residues" evidence="4">
    <location>
        <begin position="127"/>
        <end position="141"/>
    </location>
</feature>
<evidence type="ECO:0000313" key="5">
    <source>
        <dbReference type="EMBL" id="EIE20472.1"/>
    </source>
</evidence>
<dbReference type="InterPro" id="IPR002885">
    <property type="entry name" value="PPR_rpt"/>
</dbReference>
<feature type="repeat" description="PPR" evidence="3">
    <location>
        <begin position="394"/>
        <end position="424"/>
    </location>
</feature>
<feature type="repeat" description="PPR" evidence="3">
    <location>
        <begin position="434"/>
        <end position="468"/>
    </location>
</feature>
<gene>
    <name evidence="5" type="ORF">COCSUDRAFT_57621</name>
</gene>
<feature type="region of interest" description="Disordered" evidence="4">
    <location>
        <begin position="568"/>
        <end position="595"/>
    </location>
</feature>
<sequence>MSALPDSIAAFSADLRSFAAHTTEGITTAFRESCKELVQQAATISSEIEKLQSATLDAVSLEELLSHCLALHKDSQRRIVELEDRLRQYGYKAEYSGPVTEDPLDLLDPHAGTADAHANVACCLADGKTEKNGPERQEERYGTQSPEPLGDLTGKYAPASTSTVRQLTVTPTPSPVASSLISAVTISPSLRELQRKYANSGESKVGRSGSVTQRDMEEKYGACEAATPDAIGRKLAYLALETPGGALKGSPSQLEEIAKKVDHLALEHPRFSPTNRLGAPAGMHAGVSVSTVSGQSPRAANAAAGLGMSKSAAKKESITARLSAGEPPWDMLSLKAAIHAALPGTGEVARMISSASFQPQAAAFTSLLHMCAKAKLWQKALEAMRDYHPAVRPNTVHFSSLISACATAGRWEEAMQVFSHMKAAAKSDTACAPNVITYSALMTACCTGGRPDKAYELFRCMPAQDIRPDHICYSTLIAGFERYGDSEMAAQLSNEMQAAGLQPSQPPPGPPAAKATPYIDQFGRKIKQGGNLGSPRHSGGLQMSPTRAGAAARTPHPSVGHPIWSNPFPGSPKTGGHGHMGLQTPGGLGLYDGGSLQQQAENRSGFIPASYGTMYSNLNANARGGYGVPVEENTLELRKAVLHTRSPSTAFQYCGAEDLSCLDAQTPFLPPAATPAQGMASATPHHVINPNRMPSTAELLLAAHSGSTAQLGRQLYALQQQQANHAAAQEPRRSVSFAPGVGSQPAGGSPTKASEGFSLFQSSHLPPSSRSQGPTSVVPSPFAQQQHQASAAYKTGPDAFAAAGERLQRYEAPPGSPLASARRGAAPHSRTNSRSFDAAPGSPLASRCPPAEAESDNLQQAAWNGAAAAHLYTSLSHQGSASLQAHLSGSFNGGSLQSQPSGAFGPASESAYGLPPCGLNRQTSSGFQGQHSGNLSAYLSASSLLSQHSGLPAGSDLSRQQSAISVGPFSQTSGDFGTAAAQHSTGGYDYGGGHAANGATAASANAWADNVFSRAAAAQPSGQPAHAGSMHAAPAVSSSADAPNIVSPEEYAGLPLRLSRQLQLGAINEGLAFISRGVQAQLARGFPLDAAGMRVEELEALGLGHSQKTALLQSLLQLKRLRLIMRDTHRTYTLA</sequence>
<dbReference type="EMBL" id="AGSI01000015">
    <property type="protein sequence ID" value="EIE20472.1"/>
    <property type="molecule type" value="Genomic_DNA"/>
</dbReference>
<evidence type="ECO:0000256" key="4">
    <source>
        <dbReference type="SAM" id="MobiDB-lite"/>
    </source>
</evidence>
<dbReference type="Proteomes" id="UP000007264">
    <property type="component" value="Unassembled WGS sequence"/>
</dbReference>
<dbReference type="Gene3D" id="1.25.40.10">
    <property type="entry name" value="Tetratricopeptide repeat domain"/>
    <property type="match status" value="2"/>
</dbReference>
<dbReference type="Pfam" id="PF12854">
    <property type="entry name" value="PPR_1"/>
    <property type="match status" value="1"/>
</dbReference>
<organism evidence="5 6">
    <name type="scientific">Coccomyxa subellipsoidea (strain C-169)</name>
    <name type="common">Green microalga</name>
    <dbReference type="NCBI Taxonomy" id="574566"/>
    <lineage>
        <taxon>Eukaryota</taxon>
        <taxon>Viridiplantae</taxon>
        <taxon>Chlorophyta</taxon>
        <taxon>core chlorophytes</taxon>
        <taxon>Trebouxiophyceae</taxon>
        <taxon>Trebouxiophyceae incertae sedis</taxon>
        <taxon>Coccomyxaceae</taxon>
        <taxon>Coccomyxa</taxon>
        <taxon>Coccomyxa subellipsoidea</taxon>
    </lineage>
</organism>
<reference evidence="5 6" key="1">
    <citation type="journal article" date="2012" name="Genome Biol.">
        <title>The genome of the polar eukaryotic microalga coccomyxa subellipsoidea reveals traits of cold adaptation.</title>
        <authorList>
            <person name="Blanc G."/>
            <person name="Agarkova I."/>
            <person name="Grimwood J."/>
            <person name="Kuo A."/>
            <person name="Brueggeman A."/>
            <person name="Dunigan D."/>
            <person name="Gurnon J."/>
            <person name="Ladunga I."/>
            <person name="Lindquist E."/>
            <person name="Lucas S."/>
            <person name="Pangilinan J."/>
            <person name="Proschold T."/>
            <person name="Salamov A."/>
            <person name="Schmutz J."/>
            <person name="Weeks D."/>
            <person name="Yamada T."/>
            <person name="Claverie J.M."/>
            <person name="Grigoriev I."/>
            <person name="Van Etten J."/>
            <person name="Lomsadze A."/>
            <person name="Borodovsky M."/>
        </authorList>
    </citation>
    <scope>NUCLEOTIDE SEQUENCE [LARGE SCALE GENOMIC DNA]</scope>
    <source>
        <strain evidence="5 6">C-169</strain>
    </source>
</reference>
<feature type="repeat" description="PPR" evidence="3">
    <location>
        <begin position="469"/>
        <end position="503"/>
    </location>
</feature>
<dbReference type="OrthoDB" id="515592at2759"/>